<keyword evidence="1" id="KW-0175">Coiled coil</keyword>
<proteinExistence type="predicted"/>
<evidence type="ECO:0000313" key="5">
    <source>
        <dbReference type="EMBL" id="ESP03020.1"/>
    </source>
</evidence>
<dbReference type="RefSeq" id="XP_009046490.1">
    <property type="nucleotide sequence ID" value="XM_009048242.1"/>
</dbReference>
<evidence type="ECO:0000256" key="2">
    <source>
        <dbReference type="SAM" id="MobiDB-lite"/>
    </source>
</evidence>
<feature type="signal peptide" evidence="3">
    <location>
        <begin position="1"/>
        <end position="24"/>
    </location>
</feature>
<dbReference type="GeneID" id="20248297"/>
<feature type="non-terminal residue" evidence="5">
    <location>
        <position position="599"/>
    </location>
</feature>
<feature type="coiled-coil region" evidence="1">
    <location>
        <begin position="452"/>
        <end position="531"/>
    </location>
</feature>
<dbReference type="Pfam" id="PF00024">
    <property type="entry name" value="PAN_1"/>
    <property type="match status" value="1"/>
</dbReference>
<dbReference type="HOGENOM" id="CLU_456056_0_0_1"/>
<dbReference type="EMBL" id="KB200129">
    <property type="protein sequence ID" value="ESP03020.1"/>
    <property type="molecule type" value="Genomic_DNA"/>
</dbReference>
<dbReference type="SUPFAM" id="SSF57414">
    <property type="entry name" value="Hairpin loop containing domain-like"/>
    <property type="match status" value="1"/>
</dbReference>
<reference evidence="5 6" key="1">
    <citation type="journal article" date="2013" name="Nature">
        <title>Insights into bilaterian evolution from three spiralian genomes.</title>
        <authorList>
            <person name="Simakov O."/>
            <person name="Marletaz F."/>
            <person name="Cho S.J."/>
            <person name="Edsinger-Gonzales E."/>
            <person name="Havlak P."/>
            <person name="Hellsten U."/>
            <person name="Kuo D.H."/>
            <person name="Larsson T."/>
            <person name="Lv J."/>
            <person name="Arendt D."/>
            <person name="Savage R."/>
            <person name="Osoegawa K."/>
            <person name="de Jong P."/>
            <person name="Grimwood J."/>
            <person name="Chapman J.A."/>
            <person name="Shapiro H."/>
            <person name="Aerts A."/>
            <person name="Otillar R.P."/>
            <person name="Terry A.Y."/>
            <person name="Boore J.L."/>
            <person name="Grigoriev I.V."/>
            <person name="Lindberg D.R."/>
            <person name="Seaver E.C."/>
            <person name="Weisblat D.A."/>
            <person name="Putnam N.H."/>
            <person name="Rokhsar D.S."/>
        </authorList>
    </citation>
    <scope>NUCLEOTIDE SEQUENCE [LARGE SCALE GENOMIC DNA]</scope>
</reference>
<evidence type="ECO:0000256" key="3">
    <source>
        <dbReference type="SAM" id="SignalP"/>
    </source>
</evidence>
<dbReference type="CTD" id="20248297"/>
<dbReference type="OMA" id="GFSGWCV"/>
<dbReference type="InterPro" id="IPR003609">
    <property type="entry name" value="Pan_app"/>
</dbReference>
<gene>
    <name evidence="5" type="ORF">LOTGIDRAFT_230461</name>
</gene>
<keyword evidence="3" id="KW-0732">Signal</keyword>
<evidence type="ECO:0000256" key="1">
    <source>
        <dbReference type="SAM" id="Coils"/>
    </source>
</evidence>
<name>V4CL71_LOTGI</name>
<feature type="region of interest" description="Disordered" evidence="2">
    <location>
        <begin position="87"/>
        <end position="116"/>
    </location>
</feature>
<dbReference type="AlphaFoldDB" id="V4CL71"/>
<dbReference type="OrthoDB" id="6147646at2759"/>
<sequence length="599" mass="67840">MEKFSFIFVLVFCLCLMLISFSNGAPSPSSDIVHKVGGTLEDCAKSCIQEKSIKCRYFKFINVSQTCLMSATDHPDISAFIKKHSISGTSSAENPHGDTSSHQHQQHHFPVSQHTSESDVKLKDLLRKIVLLVRNTNGKQSNKLHLLMSKIDSLQGDYRKVQEMVSSFEELSKEMEAASKAKTEELNLLHNDKESREKVLKLLSEKLQSSAAQADRVTSELSNIHDTQRTFGTEIEALRQAENDMYGNVVQINRKTTNLNSNINHMKNADTEIKKEIEYLRRNGRDKDMQLEKLRRDMMTSKSESDSIRPAVKSLEKNQKTLTRALETIAHKVDNMEDYVNNFQKSLDNYGEKLTSRFDDDKELKDRVRNLADVLKDTKENVDKLINPQSSLNMERSQGLLKMKSDINVLSTSIKTLQEDSKSSKLDMTNIVRDLANVQLSSQDMKNQLGIVARASKQLQAEMITIQQAEKEKPSVVEVAQMHKRVLVALKATESKEARLLEKIQQYQQAVADIAKKVKEVEADIAKSRRESKIDEAGSKSKLPSLDSALEDFKVPKKSSIGNQAMFLHQLYKLKDELNMLKSNVYKTTTPISSVVDQI</sequence>
<dbReference type="KEGG" id="lgi:LOTGIDRAFT_230461"/>
<dbReference type="Gene3D" id="3.50.4.10">
    <property type="entry name" value="Hepatocyte Growth Factor"/>
    <property type="match status" value="1"/>
</dbReference>
<feature type="domain" description="Apple" evidence="4">
    <location>
        <begin position="38"/>
        <end position="76"/>
    </location>
</feature>
<evidence type="ECO:0000313" key="6">
    <source>
        <dbReference type="Proteomes" id="UP000030746"/>
    </source>
</evidence>
<organism evidence="5 6">
    <name type="scientific">Lottia gigantea</name>
    <name type="common">Giant owl limpet</name>
    <dbReference type="NCBI Taxonomy" id="225164"/>
    <lineage>
        <taxon>Eukaryota</taxon>
        <taxon>Metazoa</taxon>
        <taxon>Spiralia</taxon>
        <taxon>Lophotrochozoa</taxon>
        <taxon>Mollusca</taxon>
        <taxon>Gastropoda</taxon>
        <taxon>Patellogastropoda</taxon>
        <taxon>Lottioidea</taxon>
        <taxon>Lottiidae</taxon>
        <taxon>Lottia</taxon>
    </lineage>
</organism>
<evidence type="ECO:0000259" key="4">
    <source>
        <dbReference type="Pfam" id="PF00024"/>
    </source>
</evidence>
<feature type="chain" id="PRO_5004718548" description="Apple domain-containing protein" evidence="3">
    <location>
        <begin position="25"/>
        <end position="599"/>
    </location>
</feature>
<accession>V4CL71</accession>
<protein>
    <recommendedName>
        <fullName evidence="4">Apple domain-containing protein</fullName>
    </recommendedName>
</protein>
<dbReference type="Proteomes" id="UP000030746">
    <property type="component" value="Unassembled WGS sequence"/>
</dbReference>
<keyword evidence="6" id="KW-1185">Reference proteome</keyword>